<dbReference type="SMART" id="SM00248">
    <property type="entry name" value="ANK"/>
    <property type="match status" value="3"/>
</dbReference>
<evidence type="ECO:0000256" key="3">
    <source>
        <dbReference type="PROSITE-ProRule" id="PRU00023"/>
    </source>
</evidence>
<dbReference type="Pfam" id="PF00023">
    <property type="entry name" value="Ank"/>
    <property type="match status" value="1"/>
</dbReference>
<reference evidence="5 6" key="1">
    <citation type="submission" date="2019-02" db="EMBL/GenBank/DDBJ databases">
        <title>Genome sequencing of the rare red list fungi Hericium alpestre (H. flagellum).</title>
        <authorList>
            <person name="Buettner E."/>
            <person name="Kellner H."/>
        </authorList>
    </citation>
    <scope>NUCLEOTIDE SEQUENCE [LARGE SCALE GENOMIC DNA]</scope>
    <source>
        <strain evidence="5 6">DSM 108284</strain>
    </source>
</reference>
<evidence type="ECO:0000256" key="4">
    <source>
        <dbReference type="SAM" id="MobiDB-lite"/>
    </source>
</evidence>
<feature type="repeat" description="ANK" evidence="3">
    <location>
        <begin position="52"/>
        <end position="84"/>
    </location>
</feature>
<evidence type="ECO:0000313" key="5">
    <source>
        <dbReference type="EMBL" id="TFY77129.1"/>
    </source>
</evidence>
<keyword evidence="2 3" id="KW-0040">ANK repeat</keyword>
<accession>A0A4Y9ZUD8</accession>
<dbReference type="PANTHER" id="PTHR24173:SF83">
    <property type="entry name" value="SOCS BOX DOMAIN-CONTAINING PROTEIN"/>
    <property type="match status" value="1"/>
</dbReference>
<keyword evidence="1" id="KW-0677">Repeat</keyword>
<dbReference type="Proteomes" id="UP000298061">
    <property type="component" value="Unassembled WGS sequence"/>
</dbReference>
<comment type="caution">
    <text evidence="5">The sequence shown here is derived from an EMBL/GenBank/DDBJ whole genome shotgun (WGS) entry which is preliminary data.</text>
</comment>
<keyword evidence="6" id="KW-1185">Reference proteome</keyword>
<name>A0A4Y9ZUD8_9AGAM</name>
<dbReference type="AlphaFoldDB" id="A0A4Y9ZUD8"/>
<dbReference type="PROSITE" id="PS50297">
    <property type="entry name" value="ANK_REP_REGION"/>
    <property type="match status" value="2"/>
</dbReference>
<dbReference type="Gene3D" id="1.25.40.20">
    <property type="entry name" value="Ankyrin repeat-containing domain"/>
    <property type="match status" value="1"/>
</dbReference>
<feature type="region of interest" description="Disordered" evidence="4">
    <location>
        <begin position="82"/>
        <end position="101"/>
    </location>
</feature>
<feature type="compositionally biased region" description="Low complexity" evidence="4">
    <location>
        <begin position="82"/>
        <end position="96"/>
    </location>
</feature>
<dbReference type="InterPro" id="IPR002110">
    <property type="entry name" value="Ankyrin_rpt"/>
</dbReference>
<sequence length="270" mass="28803">MPVSSRSQRAEAKYNVTTEFPHLGLHSAASTGNIGLVKYALSHGQPINSVIDGVLPLHCACSGGSALVVKLLIDSGADVNAPRLPRRYSPAAPRSPNTTPAPIVGTSGSTPLHFAAANGHTAVVRLLLQHGARPGRPDKHGITPEMVARQNGWVGCAEAIGEWVREKDRDLRERETVLGSGIYGENGEEMEQEEPPKKEYSDRAVDVAGVELVRAQAATHEALDRQCAAAHQVVVVVHADVTHALAQHVQCIAAVVDAAYINFDHTRRIA</sequence>
<organism evidence="5 6">
    <name type="scientific">Hericium alpestre</name>
    <dbReference type="NCBI Taxonomy" id="135208"/>
    <lineage>
        <taxon>Eukaryota</taxon>
        <taxon>Fungi</taxon>
        <taxon>Dikarya</taxon>
        <taxon>Basidiomycota</taxon>
        <taxon>Agaricomycotina</taxon>
        <taxon>Agaricomycetes</taxon>
        <taxon>Russulales</taxon>
        <taxon>Hericiaceae</taxon>
        <taxon>Hericium</taxon>
    </lineage>
</organism>
<dbReference type="Pfam" id="PF12796">
    <property type="entry name" value="Ank_2"/>
    <property type="match status" value="1"/>
</dbReference>
<evidence type="ECO:0000256" key="1">
    <source>
        <dbReference type="ARBA" id="ARBA00022737"/>
    </source>
</evidence>
<proteinExistence type="predicted"/>
<dbReference type="SUPFAM" id="SSF48403">
    <property type="entry name" value="Ankyrin repeat"/>
    <property type="match status" value="1"/>
</dbReference>
<protein>
    <submittedName>
        <fullName evidence="5">Uncharacterized protein</fullName>
    </submittedName>
</protein>
<dbReference type="PROSITE" id="PS50088">
    <property type="entry name" value="ANK_REPEAT"/>
    <property type="match status" value="2"/>
</dbReference>
<dbReference type="PANTHER" id="PTHR24173">
    <property type="entry name" value="ANKYRIN REPEAT CONTAINING"/>
    <property type="match status" value="1"/>
</dbReference>
<feature type="repeat" description="ANK" evidence="3">
    <location>
        <begin position="107"/>
        <end position="139"/>
    </location>
</feature>
<dbReference type="InterPro" id="IPR036770">
    <property type="entry name" value="Ankyrin_rpt-contain_sf"/>
</dbReference>
<dbReference type="OrthoDB" id="194358at2759"/>
<gene>
    <name evidence="5" type="ORF">EWM64_g6883</name>
</gene>
<evidence type="ECO:0000313" key="6">
    <source>
        <dbReference type="Proteomes" id="UP000298061"/>
    </source>
</evidence>
<dbReference type="STRING" id="135208.A0A4Y9ZUD8"/>
<dbReference type="EMBL" id="SFCI01000997">
    <property type="protein sequence ID" value="TFY77129.1"/>
    <property type="molecule type" value="Genomic_DNA"/>
</dbReference>
<evidence type="ECO:0000256" key="2">
    <source>
        <dbReference type="ARBA" id="ARBA00023043"/>
    </source>
</evidence>